<dbReference type="AlphaFoldDB" id="A0A6J4M520"/>
<feature type="compositionally biased region" description="Basic and acidic residues" evidence="1">
    <location>
        <begin position="26"/>
        <end position="56"/>
    </location>
</feature>
<accession>A0A6J4M520</accession>
<gene>
    <name evidence="2" type="ORF">AVDCRST_MAG16-2226</name>
</gene>
<reference evidence="2" key="1">
    <citation type="submission" date="2020-02" db="EMBL/GenBank/DDBJ databases">
        <authorList>
            <person name="Meier V. D."/>
        </authorList>
    </citation>
    <scope>NUCLEOTIDE SEQUENCE</scope>
    <source>
        <strain evidence="2">AVDCRST_MAG16</strain>
    </source>
</reference>
<evidence type="ECO:0000313" key="2">
    <source>
        <dbReference type="EMBL" id="CAA9349092.1"/>
    </source>
</evidence>
<evidence type="ECO:0000256" key="1">
    <source>
        <dbReference type="SAM" id="MobiDB-lite"/>
    </source>
</evidence>
<proteinExistence type="predicted"/>
<feature type="region of interest" description="Disordered" evidence="1">
    <location>
        <begin position="1"/>
        <end position="64"/>
    </location>
</feature>
<feature type="non-terminal residue" evidence="2">
    <location>
        <position position="1"/>
    </location>
</feature>
<dbReference type="EMBL" id="CADCUE010000207">
    <property type="protein sequence ID" value="CAA9349092.1"/>
    <property type="molecule type" value="Genomic_DNA"/>
</dbReference>
<sequence length="64" mass="6934">VERPGRSLGRSLLVGSAADQRQGGDQAEHGAHGCLPDHRRGQHAPHDRAGRDETCRATRRRGTV</sequence>
<protein>
    <submittedName>
        <fullName evidence="2">Uncharacterized protein</fullName>
    </submittedName>
</protein>
<name>A0A6J4M520_9ACTN</name>
<organism evidence="2">
    <name type="scientific">uncultured Frankineae bacterium</name>
    <dbReference type="NCBI Taxonomy" id="437475"/>
    <lineage>
        <taxon>Bacteria</taxon>
        <taxon>Bacillati</taxon>
        <taxon>Actinomycetota</taxon>
        <taxon>Actinomycetes</taxon>
        <taxon>Frankiales</taxon>
        <taxon>environmental samples</taxon>
    </lineage>
</organism>
<feature type="non-terminal residue" evidence="2">
    <location>
        <position position="64"/>
    </location>
</feature>